<protein>
    <submittedName>
        <fullName evidence="1">Uncharacterized protein</fullName>
    </submittedName>
</protein>
<evidence type="ECO:0000313" key="1">
    <source>
        <dbReference type="EMBL" id="RCH41933.1"/>
    </source>
</evidence>
<reference evidence="1 2" key="1">
    <citation type="submission" date="2018-02" db="EMBL/GenBank/DDBJ databases">
        <title>Complete genome sequencing of Faecalibacterium prausnitzii strains isolated from the human gut.</title>
        <authorList>
            <person name="Fitzgerald B.C."/>
            <person name="Shkoporov A.N."/>
            <person name="Ross P.R."/>
            <person name="Hill C."/>
        </authorList>
    </citation>
    <scope>NUCLEOTIDE SEQUENCE [LARGE SCALE GENOMIC DNA]</scope>
    <source>
        <strain evidence="1 2">APC942/31-1</strain>
    </source>
</reference>
<comment type="caution">
    <text evidence="1">The sequence shown here is derived from an EMBL/GenBank/DDBJ whole genome shotgun (WGS) entry which is preliminary data.</text>
</comment>
<sequence length="269" mass="31603">MQSIDFYTLPSTNYNGITFDDACIWEENIEDIETGDNLYVPNEFYDKPDKNGITAIEFIYGQSNDLSTYIMRILCTKHHVEDTYNCLETKDLTGYLAFPHDFIEDEKLKKCVHKSRNDLLTIKRNYALKSKSYEDYLQWFPNIFPNLLFHEHSCDSIEKLGDFESNIEELHKHLSVLNDYGQKIYFGEDKNESVALKNLASKYGIICSGKGSNENIEYKEIYKGVEITCNPHTKLHSRYSNQRIYFCWGRDEIENHKIIIVKIGDHWKK</sequence>
<dbReference type="Proteomes" id="UP000253208">
    <property type="component" value="Unassembled WGS sequence"/>
</dbReference>
<gene>
    <name evidence="1" type="ORF">C4886_16015</name>
</gene>
<dbReference type="AlphaFoldDB" id="A0A367FVE7"/>
<organism evidence="1 2">
    <name type="scientific">Blautia obeum</name>
    <dbReference type="NCBI Taxonomy" id="40520"/>
    <lineage>
        <taxon>Bacteria</taxon>
        <taxon>Bacillati</taxon>
        <taxon>Bacillota</taxon>
        <taxon>Clostridia</taxon>
        <taxon>Lachnospirales</taxon>
        <taxon>Lachnospiraceae</taxon>
        <taxon>Blautia</taxon>
    </lineage>
</organism>
<dbReference type="RefSeq" id="WP_059085686.1">
    <property type="nucleotide sequence ID" value="NZ_PSQG01000030.1"/>
</dbReference>
<name>A0A367FVE7_9FIRM</name>
<proteinExistence type="predicted"/>
<accession>A0A367FVE7</accession>
<dbReference type="EMBL" id="PSQG01000030">
    <property type="protein sequence ID" value="RCH41933.1"/>
    <property type="molecule type" value="Genomic_DNA"/>
</dbReference>
<evidence type="ECO:0000313" key="2">
    <source>
        <dbReference type="Proteomes" id="UP000253208"/>
    </source>
</evidence>